<evidence type="ECO:0000256" key="4">
    <source>
        <dbReference type="ARBA" id="ARBA00022989"/>
    </source>
</evidence>
<dbReference type="EMBL" id="FONX01000002">
    <property type="protein sequence ID" value="SFE49322.1"/>
    <property type="molecule type" value="Genomic_DNA"/>
</dbReference>
<evidence type="ECO:0000256" key="3">
    <source>
        <dbReference type="ARBA" id="ARBA00022692"/>
    </source>
</evidence>
<keyword evidence="5 7" id="KW-0472">Membrane</keyword>
<feature type="region of interest" description="Disordered" evidence="6">
    <location>
        <begin position="185"/>
        <end position="223"/>
    </location>
</feature>
<evidence type="ECO:0000256" key="6">
    <source>
        <dbReference type="SAM" id="MobiDB-lite"/>
    </source>
</evidence>
<evidence type="ECO:0000256" key="1">
    <source>
        <dbReference type="ARBA" id="ARBA00004167"/>
    </source>
</evidence>
<organism evidence="8 9">
    <name type="scientific">Paracidovorax wautersii</name>
    <dbReference type="NCBI Taxonomy" id="1177982"/>
    <lineage>
        <taxon>Bacteria</taxon>
        <taxon>Pseudomonadati</taxon>
        <taxon>Pseudomonadota</taxon>
        <taxon>Betaproteobacteria</taxon>
        <taxon>Burkholderiales</taxon>
        <taxon>Comamonadaceae</taxon>
        <taxon>Paracidovorax</taxon>
    </lineage>
</organism>
<dbReference type="STRING" id="1177982.SAMN04489711_102328"/>
<protein>
    <submittedName>
        <fullName evidence="8">Type IV secretion system protein VirB10</fullName>
    </submittedName>
</protein>
<evidence type="ECO:0000256" key="2">
    <source>
        <dbReference type="ARBA" id="ARBA00010265"/>
    </source>
</evidence>
<evidence type="ECO:0000256" key="5">
    <source>
        <dbReference type="ARBA" id="ARBA00023136"/>
    </source>
</evidence>
<feature type="transmembrane region" description="Helical" evidence="7">
    <location>
        <begin position="39"/>
        <end position="58"/>
    </location>
</feature>
<evidence type="ECO:0000256" key="7">
    <source>
        <dbReference type="SAM" id="Phobius"/>
    </source>
</evidence>
<dbReference type="AlphaFoldDB" id="A0A1I2AZI3"/>
<comment type="similarity">
    <text evidence="2">Belongs to the TrbI/VirB10 family.</text>
</comment>
<comment type="subcellular location">
    <subcellularLocation>
        <location evidence="1">Membrane</location>
        <topology evidence="1">Single-pass membrane protein</topology>
    </subcellularLocation>
</comment>
<reference evidence="9" key="1">
    <citation type="submission" date="2016-10" db="EMBL/GenBank/DDBJ databases">
        <authorList>
            <person name="Varghese N."/>
            <person name="Submissions S."/>
        </authorList>
    </citation>
    <scope>NUCLEOTIDE SEQUENCE [LARGE SCALE GENOMIC DNA]</scope>
    <source>
        <strain evidence="9">DSM 27981</strain>
    </source>
</reference>
<dbReference type="Pfam" id="PF03743">
    <property type="entry name" value="TrbI"/>
    <property type="match status" value="1"/>
</dbReference>
<evidence type="ECO:0000313" key="8">
    <source>
        <dbReference type="EMBL" id="SFE49322.1"/>
    </source>
</evidence>
<accession>A0A1I2AZI3</accession>
<dbReference type="InterPro" id="IPR005498">
    <property type="entry name" value="T4SS_VirB10/TraB/TrbI"/>
</dbReference>
<dbReference type="OrthoDB" id="9766860at2"/>
<sequence length="426" mass="44852">MSQDDTPDLATPHAGKVAPEAVALRAQPRPVTRLNRRTLAILVGGLSVAVLGALMWSLQPQRRGAGEQTELYNVDRVSKSEGLDALPADYSKLPPPLAASVPELGPPLPGDLGPAIVKSQQPVTAAYAAPGNDPNDALRKEAEAAAASAVFFRSGSQKAAPVAQTQVAAAPGFTANAAFDPLAAGPASTAAQPADPTAVQNRQDQKEAFQKAGTTEARDSGNLTLPASPYQVMAGTVVAGALVTGIKSDLPGDVIATVTEPVYDTATGKFLLIPQGSRILGKYNSQVSYGQSRVQVVWNRIILPDTSSLKLDNLAGTDPAGYAGLEDDVDWHWDRVFAGAALTTLLGIGAELAAPENRQDGDRVIIAGRDSAQDSINQVGQEMTRRNLNIQPTLTERPGLPVRIIVNRDLVLRPYQPLFFNRGTSR</sequence>
<dbReference type="Gene3D" id="2.40.128.260">
    <property type="entry name" value="Type IV secretion system, VirB10/TraB/TrbI"/>
    <property type="match status" value="1"/>
</dbReference>
<name>A0A1I2AZI3_9BURK</name>
<dbReference type="RefSeq" id="WP_004883119.1">
    <property type="nucleotide sequence ID" value="NZ_FONX01000002.1"/>
</dbReference>
<feature type="compositionally biased region" description="Low complexity" evidence="6">
    <location>
        <begin position="185"/>
        <end position="194"/>
    </location>
</feature>
<keyword evidence="9" id="KW-1185">Reference proteome</keyword>
<gene>
    <name evidence="8" type="ORF">SAMN04489711_102328</name>
</gene>
<keyword evidence="3 7" id="KW-0812">Transmembrane</keyword>
<proteinExistence type="inferred from homology"/>
<dbReference type="Proteomes" id="UP000199119">
    <property type="component" value="Unassembled WGS sequence"/>
</dbReference>
<dbReference type="CDD" id="cd16429">
    <property type="entry name" value="VirB10"/>
    <property type="match status" value="1"/>
</dbReference>
<keyword evidence="4 7" id="KW-1133">Transmembrane helix</keyword>
<dbReference type="InterPro" id="IPR042217">
    <property type="entry name" value="T4SS_VirB10/TrbI"/>
</dbReference>
<evidence type="ECO:0000313" key="9">
    <source>
        <dbReference type="Proteomes" id="UP000199119"/>
    </source>
</evidence>
<dbReference type="GO" id="GO:0016020">
    <property type="term" value="C:membrane"/>
    <property type="evidence" value="ECO:0007669"/>
    <property type="project" value="UniProtKB-SubCell"/>
</dbReference>